<dbReference type="EMBL" id="BMQC01000021">
    <property type="protein sequence ID" value="GGK41849.1"/>
    <property type="molecule type" value="Genomic_DNA"/>
</dbReference>
<dbReference type="Gene3D" id="3.30.10.10">
    <property type="entry name" value="Trypsin Inhibitor V, subunit A"/>
    <property type="match status" value="1"/>
</dbReference>
<proteinExistence type="predicted"/>
<protein>
    <recommendedName>
        <fullName evidence="4">PASTA domain-containing protein</fullName>
    </recommendedName>
</protein>
<organism evidence="2 3">
    <name type="scientific">Pilimelia terevasa</name>
    <dbReference type="NCBI Taxonomy" id="53372"/>
    <lineage>
        <taxon>Bacteria</taxon>
        <taxon>Bacillati</taxon>
        <taxon>Actinomycetota</taxon>
        <taxon>Actinomycetes</taxon>
        <taxon>Micromonosporales</taxon>
        <taxon>Micromonosporaceae</taxon>
        <taxon>Pilimelia</taxon>
    </lineage>
</organism>
<evidence type="ECO:0008006" key="4">
    <source>
        <dbReference type="Google" id="ProtNLM"/>
    </source>
</evidence>
<accession>A0A8J3BV26</accession>
<name>A0A8J3BV26_9ACTN</name>
<reference evidence="2" key="2">
    <citation type="submission" date="2020-09" db="EMBL/GenBank/DDBJ databases">
        <authorList>
            <person name="Sun Q."/>
            <person name="Ohkuma M."/>
        </authorList>
    </citation>
    <scope>NUCLEOTIDE SEQUENCE</scope>
    <source>
        <strain evidence="2">JCM 3091</strain>
    </source>
</reference>
<evidence type="ECO:0000256" key="1">
    <source>
        <dbReference type="SAM" id="MobiDB-lite"/>
    </source>
</evidence>
<feature type="compositionally biased region" description="Basic and acidic residues" evidence="1">
    <location>
        <begin position="85"/>
        <end position="98"/>
    </location>
</feature>
<reference evidence="2" key="1">
    <citation type="journal article" date="2014" name="Int. J. Syst. Evol. Microbiol.">
        <title>Complete genome sequence of Corynebacterium casei LMG S-19264T (=DSM 44701T), isolated from a smear-ripened cheese.</title>
        <authorList>
            <consortium name="US DOE Joint Genome Institute (JGI-PGF)"/>
            <person name="Walter F."/>
            <person name="Albersmeier A."/>
            <person name="Kalinowski J."/>
            <person name="Ruckert C."/>
        </authorList>
    </citation>
    <scope>NUCLEOTIDE SEQUENCE</scope>
    <source>
        <strain evidence="2">JCM 3091</strain>
    </source>
</reference>
<sequence>MEGPDPMTDAHGEFGVADLFGLTLAEAERLAEARGYEVRVVGADGVGFPVTMDFRPDRLDVYLIGGRVVDPSGEDAGNSPWPPPRHPEDDRHRADGPR</sequence>
<dbReference type="Proteomes" id="UP000662200">
    <property type="component" value="Unassembled WGS sequence"/>
</dbReference>
<evidence type="ECO:0000313" key="3">
    <source>
        <dbReference type="Proteomes" id="UP000662200"/>
    </source>
</evidence>
<evidence type="ECO:0000313" key="2">
    <source>
        <dbReference type="EMBL" id="GGK41849.1"/>
    </source>
</evidence>
<dbReference type="AlphaFoldDB" id="A0A8J3BV26"/>
<gene>
    <name evidence="2" type="ORF">GCM10010124_38320</name>
</gene>
<comment type="caution">
    <text evidence="2">The sequence shown here is derived from an EMBL/GenBank/DDBJ whole genome shotgun (WGS) entry which is preliminary data.</text>
</comment>
<keyword evidence="3" id="KW-1185">Reference proteome</keyword>
<feature type="region of interest" description="Disordered" evidence="1">
    <location>
        <begin position="68"/>
        <end position="98"/>
    </location>
</feature>